<reference evidence="2" key="3">
    <citation type="journal article" date="2023" name="Microbiol. Resour. Announc.">
        <title>Draft Genome Sequence of Granulicatella sp. Strain S8, Isolated from a Marine Fish, Seriola quinqueradiata.</title>
        <authorList>
            <person name="Lee M."/>
            <person name="Farooq A."/>
            <person name="Jeong J.B."/>
            <person name="Jung M.Y."/>
        </authorList>
    </citation>
    <scope>NUCLEOTIDE SEQUENCE</scope>
    <source>
        <strain evidence="2">S8</strain>
    </source>
</reference>
<evidence type="ECO:0000313" key="3">
    <source>
        <dbReference type="Proteomes" id="UP001059480"/>
    </source>
</evidence>
<name>A0ABT1WPF9_9LACT</name>
<dbReference type="Gene3D" id="3.30.1830.10">
    <property type="entry name" value="YehR-like"/>
    <property type="match status" value="1"/>
</dbReference>
<organism evidence="2 3">
    <name type="scientific">Granulicatella seriolae</name>
    <dbReference type="NCBI Taxonomy" id="2967226"/>
    <lineage>
        <taxon>Bacteria</taxon>
        <taxon>Bacillati</taxon>
        <taxon>Bacillota</taxon>
        <taxon>Bacilli</taxon>
        <taxon>Lactobacillales</taxon>
        <taxon>Carnobacteriaceae</taxon>
        <taxon>Granulicatella</taxon>
    </lineage>
</organism>
<feature type="chain" id="PRO_5047097031" description="DUF1307 domain-containing protein" evidence="1">
    <location>
        <begin position="23"/>
        <end position="162"/>
    </location>
</feature>
<evidence type="ECO:0000313" key="2">
    <source>
        <dbReference type="EMBL" id="MCQ9209975.1"/>
    </source>
</evidence>
<keyword evidence="1" id="KW-0732">Signal</keyword>
<comment type="caution">
    <text evidence="2">The sequence shown here is derived from an EMBL/GenBank/DDBJ whole genome shotgun (WGS) entry which is preliminary data.</text>
</comment>
<proteinExistence type="predicted"/>
<feature type="signal peptide" evidence="1">
    <location>
        <begin position="1"/>
        <end position="22"/>
    </location>
</feature>
<gene>
    <name evidence="2" type="ORF">NPA36_05370</name>
</gene>
<dbReference type="EMBL" id="JANHNZ010000004">
    <property type="protein sequence ID" value="MCQ9209975.1"/>
    <property type="molecule type" value="Genomic_DNA"/>
</dbReference>
<reference evidence="2" key="1">
    <citation type="submission" date="2022-07" db="EMBL/GenBank/DDBJ databases">
        <authorList>
            <person name="Jung M.-Y."/>
            <person name="Lee M."/>
        </authorList>
    </citation>
    <scope>NUCLEOTIDE SEQUENCE</scope>
    <source>
        <strain evidence="2">S8</strain>
    </source>
</reference>
<evidence type="ECO:0000256" key="1">
    <source>
        <dbReference type="SAM" id="SignalP"/>
    </source>
</evidence>
<dbReference type="InterPro" id="IPR036699">
    <property type="entry name" value="YehR-like_sf"/>
</dbReference>
<reference evidence="2" key="2">
    <citation type="journal article" date="2023" name="Curr. Microbiol.">
        <title>Granulicatella seriolae sp. nov., a Novel Facultative Anaerobe Isolated from Yellowtail Marine Fish.</title>
        <authorList>
            <person name="Lee M."/>
            <person name="Choi Y.J."/>
            <person name="Farooq A."/>
            <person name="Jeong J.B."/>
            <person name="Jung M.Y."/>
        </authorList>
    </citation>
    <scope>NUCLEOTIDE SEQUENCE</scope>
    <source>
        <strain evidence="2">S8</strain>
    </source>
</reference>
<evidence type="ECO:0008006" key="4">
    <source>
        <dbReference type="Google" id="ProtNLM"/>
    </source>
</evidence>
<dbReference type="RefSeq" id="WP_256945091.1">
    <property type="nucleotide sequence ID" value="NZ_JANHNZ010000004.1"/>
</dbReference>
<dbReference type="PROSITE" id="PS51257">
    <property type="entry name" value="PROKAR_LIPOPROTEIN"/>
    <property type="match status" value="1"/>
</dbReference>
<accession>A0ABT1WPF9</accession>
<sequence length="162" mass="17456">MKKTLVLVVAAFALVGCGNANSSSEGQKTTTTVCSIDKPYISYSSAKQTIVSEGDIAKRIEFEGILEAPNKESLDAAIPQLDEAMKSANSLEGVTATYEKVNDTTIKDMAEYDLEKASLQTLQQVGLMKTTEDGQTNEQAKFISVKQSVKALEEQGFTCSVE</sequence>
<protein>
    <recommendedName>
        <fullName evidence="4">DUF1307 domain-containing protein</fullName>
    </recommendedName>
</protein>
<keyword evidence="3" id="KW-1185">Reference proteome</keyword>
<dbReference type="Proteomes" id="UP001059480">
    <property type="component" value="Unassembled WGS sequence"/>
</dbReference>
<dbReference type="SUPFAM" id="SSF160704">
    <property type="entry name" value="YehR-like"/>
    <property type="match status" value="1"/>
</dbReference>